<feature type="signal peptide" evidence="9">
    <location>
        <begin position="1"/>
        <end position="19"/>
    </location>
</feature>
<keyword evidence="9" id="KW-0732">Signal</keyword>
<dbReference type="EMBL" id="UYRS01018780">
    <property type="protein sequence ID" value="VDK40077.1"/>
    <property type="molecule type" value="Genomic_DNA"/>
</dbReference>
<evidence type="ECO:0000256" key="1">
    <source>
        <dbReference type="ARBA" id="ARBA00004141"/>
    </source>
</evidence>
<dbReference type="WBParaSite" id="TASK_0000834501-mRNA-1">
    <property type="protein sequence ID" value="TASK_0000834501-mRNA-1"/>
    <property type="gene ID" value="TASK_0000834501"/>
</dbReference>
<gene>
    <name evidence="10" type="ORF">TASK_LOCUS8346</name>
</gene>
<dbReference type="Proteomes" id="UP000282613">
    <property type="component" value="Unassembled WGS sequence"/>
</dbReference>
<accession>A0A0R3WCC2</accession>
<sequence>MALLISCVVSELISVTILGFFFKESDEIINIFGSEGENDSSLVKNVEALSIGMQTFLSSGLLSGQRTISKAFKEVEDALTIHLQNRSDVVIDNVYQRLQVRETLVTQSEMARLMDVHVADMKLSSTGLLNRMEMVSHFLTDLTSAEGNLTLALRNECDHIERCKEIIRSLNASTRHLTPIPIRMDSLQEPITALHNFKAKLDPWLQLVHHLNQSLTQVRTRLSNQPSKSTINLSSTVEAVWRQVEMQVNSLNQSIQSLEQEVVSSLNTTTRTSVTAAVSSVGGVFVCLLLLLGVFVGGFLQITVKERCLRKPRRFRKDTFACRLSVIHLCAFLVIIAVLLAVFVICTTFGSSLLYTEGCVYLQANKYLSMFDAVLSGYLQGIWAQIGGETVFGLPSPKNLLSAAVRDCGRSGAGLFALIGWSSFPDLPTLLHSENVQGVIQEERRDLTETLQEVQNELADEYTLSQLNDDLSQLIVAHDVARRVLEEFTPQRVDFARMEEISQNLSTLQSAVPGIAAASEIFTEMCRRAPEMQTALREIVSASQSFRSPNDVEVMTRRFLLQVTNLAAVLSTSSGLDNLLLDVYTDTTWHLNRLCEPLMRPHVERLFPCHGIPVHFLNLINSVCGGEGLLARIYAWGVVVWIEMILLFLVHLPLILGIVAVKEVLAEASD</sequence>
<dbReference type="OrthoDB" id="6262148at2759"/>
<keyword evidence="3 8" id="KW-0812">Transmembrane</keyword>
<evidence type="ECO:0000256" key="7">
    <source>
        <dbReference type="SAM" id="Coils"/>
    </source>
</evidence>
<dbReference type="AlphaFoldDB" id="A0A0R3WCC2"/>
<organism evidence="12">
    <name type="scientific">Taenia asiatica</name>
    <name type="common">Asian tapeworm</name>
    <dbReference type="NCBI Taxonomy" id="60517"/>
    <lineage>
        <taxon>Eukaryota</taxon>
        <taxon>Metazoa</taxon>
        <taxon>Spiralia</taxon>
        <taxon>Lophotrochozoa</taxon>
        <taxon>Platyhelminthes</taxon>
        <taxon>Cestoda</taxon>
        <taxon>Eucestoda</taxon>
        <taxon>Cyclophyllidea</taxon>
        <taxon>Taeniidae</taxon>
        <taxon>Taenia</taxon>
    </lineage>
</organism>
<feature type="transmembrane region" description="Helical" evidence="8">
    <location>
        <begin position="633"/>
        <end position="661"/>
    </location>
</feature>
<feature type="coiled-coil region" evidence="7">
    <location>
        <begin position="241"/>
        <end position="268"/>
    </location>
</feature>
<evidence type="ECO:0000313" key="11">
    <source>
        <dbReference type="Proteomes" id="UP000282613"/>
    </source>
</evidence>
<keyword evidence="5 8" id="KW-0472">Membrane</keyword>
<feature type="coiled-coil region" evidence="7">
    <location>
        <begin position="437"/>
        <end position="464"/>
    </location>
</feature>
<evidence type="ECO:0000256" key="6">
    <source>
        <dbReference type="ARBA" id="ARBA00023180"/>
    </source>
</evidence>
<feature type="transmembrane region" description="Helical" evidence="8">
    <location>
        <begin position="276"/>
        <end position="300"/>
    </location>
</feature>
<keyword evidence="4 8" id="KW-1133">Transmembrane helix</keyword>
<dbReference type="InterPro" id="IPR008795">
    <property type="entry name" value="Prominin"/>
</dbReference>
<evidence type="ECO:0000256" key="8">
    <source>
        <dbReference type="SAM" id="Phobius"/>
    </source>
</evidence>
<keyword evidence="7" id="KW-0175">Coiled coil</keyword>
<evidence type="ECO:0000313" key="12">
    <source>
        <dbReference type="WBParaSite" id="TASK_0000834501-mRNA-1"/>
    </source>
</evidence>
<evidence type="ECO:0000313" key="10">
    <source>
        <dbReference type="EMBL" id="VDK40077.1"/>
    </source>
</evidence>
<dbReference type="Pfam" id="PF05478">
    <property type="entry name" value="Prominin"/>
    <property type="match status" value="1"/>
</dbReference>
<reference evidence="10 11" key="2">
    <citation type="submission" date="2018-11" db="EMBL/GenBank/DDBJ databases">
        <authorList>
            <consortium name="Pathogen Informatics"/>
        </authorList>
    </citation>
    <scope>NUCLEOTIDE SEQUENCE [LARGE SCALE GENOMIC DNA]</scope>
</reference>
<feature type="chain" id="PRO_5043132724" evidence="9">
    <location>
        <begin position="20"/>
        <end position="670"/>
    </location>
</feature>
<evidence type="ECO:0000256" key="3">
    <source>
        <dbReference type="ARBA" id="ARBA00022692"/>
    </source>
</evidence>
<keyword evidence="11" id="KW-1185">Reference proteome</keyword>
<evidence type="ECO:0000256" key="2">
    <source>
        <dbReference type="ARBA" id="ARBA00006058"/>
    </source>
</evidence>
<proteinExistence type="inferred from homology"/>
<dbReference type="GO" id="GO:0016020">
    <property type="term" value="C:membrane"/>
    <property type="evidence" value="ECO:0007669"/>
    <property type="project" value="UniProtKB-SubCell"/>
</dbReference>
<comment type="subcellular location">
    <subcellularLocation>
        <location evidence="1">Membrane</location>
        <topology evidence="1">Multi-pass membrane protein</topology>
    </subcellularLocation>
</comment>
<evidence type="ECO:0000256" key="4">
    <source>
        <dbReference type="ARBA" id="ARBA00022989"/>
    </source>
</evidence>
<reference evidence="12" key="1">
    <citation type="submission" date="2017-02" db="UniProtKB">
        <authorList>
            <consortium name="WormBaseParasite"/>
        </authorList>
    </citation>
    <scope>IDENTIFICATION</scope>
</reference>
<evidence type="ECO:0000256" key="5">
    <source>
        <dbReference type="ARBA" id="ARBA00023136"/>
    </source>
</evidence>
<name>A0A0R3WCC2_TAEAS</name>
<protein>
    <submittedName>
        <fullName evidence="12">Conserved oligomeric Golgi complex subunit 5</fullName>
    </submittedName>
</protein>
<keyword evidence="6" id="KW-0325">Glycoprotein</keyword>
<feature type="transmembrane region" description="Helical" evidence="8">
    <location>
        <begin position="320"/>
        <end position="345"/>
    </location>
</feature>
<evidence type="ECO:0000256" key="9">
    <source>
        <dbReference type="SAM" id="SignalP"/>
    </source>
</evidence>
<comment type="similarity">
    <text evidence="2">Belongs to the prominin family.</text>
</comment>